<evidence type="ECO:0000256" key="1">
    <source>
        <dbReference type="SAM" id="SignalP"/>
    </source>
</evidence>
<dbReference type="EMBL" id="CAJZBQ010000009">
    <property type="protein sequence ID" value="CAG9313054.1"/>
    <property type="molecule type" value="Genomic_DNA"/>
</dbReference>
<gene>
    <name evidence="2" type="ORF">BSTOLATCC_MIC7839</name>
</gene>
<keyword evidence="1" id="KW-0732">Signal</keyword>
<evidence type="ECO:0000313" key="2">
    <source>
        <dbReference type="EMBL" id="CAG9313054.1"/>
    </source>
</evidence>
<reference evidence="2" key="1">
    <citation type="submission" date="2021-09" db="EMBL/GenBank/DDBJ databases">
        <authorList>
            <consortium name="AG Swart"/>
            <person name="Singh M."/>
            <person name="Singh A."/>
            <person name="Seah K."/>
            <person name="Emmerich C."/>
        </authorList>
    </citation>
    <scope>NUCLEOTIDE SEQUENCE</scope>
    <source>
        <strain evidence="2">ATCC30299</strain>
    </source>
</reference>
<accession>A0AAU9IDK4</accession>
<dbReference type="AlphaFoldDB" id="A0AAU9IDK4"/>
<sequence>MLLIFFLHVAFGTLTLNEELEIELSASQVSGKDFESSMTVNGVEYQTICDCTDPELATEQTVKCAPTNIVITQEREGEGATLDDLEEKFSSETYEWVNVLDSSFRCLDGRITEGSLGAPGGDFGEFALALLVYEDMSGKRVDEDSIRVYFLEYLDWMDQEYFYWCTDDDAVGSVEKQIGVEGIDITNPREGLQSSLLTYLNQPNGVGDLHIKNLIESPELYSARIEAIEHFITVFYKVLWDKDDYHNEKIYLEVFPGSHNETAFVEIRAYEDCIVQQVAPLVIPRNGDADNLSIFVNHAFGTSTKRQQISKFFVDKVARNQDGITVDKFLSRMNHHGLLFLDVTGELIAEKLPFYTVAFEN</sequence>
<evidence type="ECO:0000313" key="3">
    <source>
        <dbReference type="Proteomes" id="UP001162131"/>
    </source>
</evidence>
<protein>
    <submittedName>
        <fullName evidence="2">Uncharacterized protein</fullName>
    </submittedName>
</protein>
<comment type="caution">
    <text evidence="2">The sequence shown here is derived from an EMBL/GenBank/DDBJ whole genome shotgun (WGS) entry which is preliminary data.</text>
</comment>
<feature type="chain" id="PRO_5043728729" evidence="1">
    <location>
        <begin position="18"/>
        <end position="361"/>
    </location>
</feature>
<keyword evidence="3" id="KW-1185">Reference proteome</keyword>
<dbReference type="Proteomes" id="UP001162131">
    <property type="component" value="Unassembled WGS sequence"/>
</dbReference>
<name>A0AAU9IDK4_9CILI</name>
<organism evidence="2 3">
    <name type="scientific">Blepharisma stoltei</name>
    <dbReference type="NCBI Taxonomy" id="1481888"/>
    <lineage>
        <taxon>Eukaryota</taxon>
        <taxon>Sar</taxon>
        <taxon>Alveolata</taxon>
        <taxon>Ciliophora</taxon>
        <taxon>Postciliodesmatophora</taxon>
        <taxon>Heterotrichea</taxon>
        <taxon>Heterotrichida</taxon>
        <taxon>Blepharismidae</taxon>
        <taxon>Blepharisma</taxon>
    </lineage>
</organism>
<proteinExistence type="predicted"/>
<feature type="signal peptide" evidence="1">
    <location>
        <begin position="1"/>
        <end position="17"/>
    </location>
</feature>